<gene>
    <name evidence="1" type="ORF">IAC75_05895</name>
</gene>
<sequence length="146" mass="16042">MRASALLARIERAHAAGFDFPMRIFLAAERYAAGMLRERFLICEFIDGKNAGRGAERDRAVVAAVRRAHAFGLCWGGDPDPCGGNILEDACGNLRGVDISPLRATWRERGKDLNFFASAGMLSGPLPFSVRIARLQAAFKKLFRSK</sequence>
<dbReference type="AlphaFoldDB" id="A0A9D1T2E4"/>
<reference evidence="1" key="2">
    <citation type="journal article" date="2021" name="PeerJ">
        <title>Extensive microbial diversity within the chicken gut microbiome revealed by metagenomics and culture.</title>
        <authorList>
            <person name="Gilroy R."/>
            <person name="Ravi A."/>
            <person name="Getino M."/>
            <person name="Pursley I."/>
            <person name="Horton D.L."/>
            <person name="Alikhan N.F."/>
            <person name="Baker D."/>
            <person name="Gharbi K."/>
            <person name="Hall N."/>
            <person name="Watson M."/>
            <person name="Adriaenssens E.M."/>
            <person name="Foster-Nyarko E."/>
            <person name="Jarju S."/>
            <person name="Secka A."/>
            <person name="Antonio M."/>
            <person name="Oren A."/>
            <person name="Chaudhuri R.R."/>
            <person name="La Ragione R."/>
            <person name="Hildebrand F."/>
            <person name="Pallen M.J."/>
        </authorList>
    </citation>
    <scope>NUCLEOTIDE SEQUENCE</scope>
    <source>
        <strain evidence="1">10669</strain>
    </source>
</reference>
<evidence type="ECO:0000313" key="2">
    <source>
        <dbReference type="Proteomes" id="UP000886812"/>
    </source>
</evidence>
<organism evidence="1 2">
    <name type="scientific">Candidatus Spyradosoma merdigallinarum</name>
    <dbReference type="NCBI Taxonomy" id="2840950"/>
    <lineage>
        <taxon>Bacteria</taxon>
        <taxon>Pseudomonadati</taxon>
        <taxon>Verrucomicrobiota</taxon>
        <taxon>Opitutia</taxon>
        <taxon>Opitutia incertae sedis</taxon>
        <taxon>Candidatus Spyradosoma</taxon>
    </lineage>
</organism>
<comment type="caution">
    <text evidence="1">The sequence shown here is derived from an EMBL/GenBank/DDBJ whole genome shotgun (WGS) entry which is preliminary data.</text>
</comment>
<reference evidence="1" key="1">
    <citation type="submission" date="2020-10" db="EMBL/GenBank/DDBJ databases">
        <authorList>
            <person name="Gilroy R."/>
        </authorList>
    </citation>
    <scope>NUCLEOTIDE SEQUENCE</scope>
    <source>
        <strain evidence="1">10669</strain>
    </source>
</reference>
<dbReference type="Proteomes" id="UP000886812">
    <property type="component" value="Unassembled WGS sequence"/>
</dbReference>
<evidence type="ECO:0000313" key="1">
    <source>
        <dbReference type="EMBL" id="HIV04661.1"/>
    </source>
</evidence>
<proteinExistence type="predicted"/>
<name>A0A9D1T2E4_9BACT</name>
<protein>
    <submittedName>
        <fullName evidence="1">Uncharacterized protein</fullName>
    </submittedName>
</protein>
<dbReference type="EMBL" id="DVOG01000151">
    <property type="protein sequence ID" value="HIV04661.1"/>
    <property type="molecule type" value="Genomic_DNA"/>
</dbReference>
<accession>A0A9D1T2E4</accession>